<proteinExistence type="predicted"/>
<dbReference type="RefSeq" id="WP_031575251.1">
    <property type="nucleotide sequence ID" value="NZ_FNDZ01000003.1"/>
</dbReference>
<dbReference type="Proteomes" id="UP000183255">
    <property type="component" value="Unassembled WGS sequence"/>
</dbReference>
<name>A0A1G8LQI5_9CLOT</name>
<dbReference type="EMBL" id="FNDZ01000003">
    <property type="protein sequence ID" value="SDI57747.1"/>
    <property type="molecule type" value="Genomic_DNA"/>
</dbReference>
<dbReference type="Gene3D" id="3.40.50.300">
    <property type="entry name" value="P-loop containing nucleotide triphosphate hydrolases"/>
    <property type="match status" value="1"/>
</dbReference>
<dbReference type="InterPro" id="IPR052754">
    <property type="entry name" value="NTPase_KAP_P-loop"/>
</dbReference>
<evidence type="ECO:0000313" key="3">
    <source>
        <dbReference type="Proteomes" id="UP000183255"/>
    </source>
</evidence>
<dbReference type="InterPro" id="IPR027417">
    <property type="entry name" value="P-loop_NTPase"/>
</dbReference>
<reference evidence="2 3" key="1">
    <citation type="submission" date="2016-10" db="EMBL/GenBank/DDBJ databases">
        <authorList>
            <person name="de Groot N.N."/>
        </authorList>
    </citation>
    <scope>NUCLEOTIDE SEQUENCE [LARGE SCALE GENOMIC DNA]</scope>
    <source>
        <strain evidence="2 3">CGMCC 1.5058</strain>
    </source>
</reference>
<dbReference type="SUPFAM" id="SSF52540">
    <property type="entry name" value="P-loop containing nucleoside triphosphate hydrolases"/>
    <property type="match status" value="1"/>
</dbReference>
<evidence type="ECO:0000313" key="2">
    <source>
        <dbReference type="EMBL" id="SDI57747.1"/>
    </source>
</evidence>
<dbReference type="Pfam" id="PF07693">
    <property type="entry name" value="KAP_NTPase"/>
    <property type="match status" value="1"/>
</dbReference>
<protein>
    <submittedName>
        <fullName evidence="2">KAP family P-loop domain-containing protein</fullName>
    </submittedName>
</protein>
<dbReference type="AlphaFoldDB" id="A0A1G8LQI5"/>
<gene>
    <name evidence="2" type="ORF">SAMN05421804_103148</name>
</gene>
<accession>A0A1G8LQI5</accession>
<evidence type="ECO:0000259" key="1">
    <source>
        <dbReference type="Pfam" id="PF07693"/>
    </source>
</evidence>
<dbReference type="InterPro" id="IPR011646">
    <property type="entry name" value="KAP_P-loop"/>
</dbReference>
<organism evidence="2 3">
    <name type="scientific">Proteiniclasticum ruminis</name>
    <dbReference type="NCBI Taxonomy" id="398199"/>
    <lineage>
        <taxon>Bacteria</taxon>
        <taxon>Bacillati</taxon>
        <taxon>Bacillota</taxon>
        <taxon>Clostridia</taxon>
        <taxon>Eubacteriales</taxon>
        <taxon>Clostridiaceae</taxon>
        <taxon>Proteiniclasticum</taxon>
    </lineage>
</organism>
<sequence>MISNINIFKLPNRITRHFGKQNGVPNEEATSSSARIGKGEVGAVDQSQMSITEDTLNFKPYVQGLSSFIKNCRTPMTIAVQGDWGSGKTSFMHMIDDSISDSCECIWINTWQYSQFKLDDSLQLMFLAKIIKMLSGHIKKRDTEKIFLALRVLSEITRTFTGLNFYGLMKVKSDNDKSKDIINSLEDIKVEFSKIVKQRISYLNSVDVKTKGSPKEDKNRIVFFVDDLDRLHPAKAVEILEILKVFLDCEYCVFVLAIDYDVVVNGIKLKYENTLNESKSKEFFDKLIQLPFKMPVDKYDIHKFTKSQFTRIGVNIEEEKLNGFIEVISKSTTFNPRTIKRYFNIFEMDYNIIKSQKNSLMNKEENFALYLAYSLCIQMYFQDVYVYLSKQKMRTEFEKLHKVISYYNGNAWGEDIVELTKWMRRFTVNINEDYVRKVGEFFSKLFDVLNFYREGLEEIDISILLRIFQIQSTVVLDQEILSHDQITNIDDEARVSTNEILSSIENEDLEGGDGYIYINLAEERAGKKSTWTKSKVSEIRYNDGIMSFSESVNDYAQALAVFLKYFYRDNPEKFESMVNQYKLSELSVLFTGSSGNGGFISRRMIDGSDIPFETKTHSYYKVFNMKRILEILEKKPEKLEFLVKPHMK</sequence>
<dbReference type="PANTHER" id="PTHR22674">
    <property type="entry name" value="NTPASE, KAP FAMILY P-LOOP DOMAIN-CONTAINING 1"/>
    <property type="match status" value="1"/>
</dbReference>
<dbReference type="PANTHER" id="PTHR22674:SF6">
    <property type="entry name" value="NTPASE KAP FAMILY P-LOOP DOMAIN-CONTAINING PROTEIN 1"/>
    <property type="match status" value="1"/>
</dbReference>
<feature type="domain" description="KAP NTPase" evidence="1">
    <location>
        <begin position="58"/>
        <end position="350"/>
    </location>
</feature>